<dbReference type="InterPro" id="IPR012337">
    <property type="entry name" value="RNaseH-like_sf"/>
</dbReference>
<dbReference type="PANTHER" id="PTHR47611">
    <property type="entry name" value="HAT DIMERISATION DOMAIN, C-TERMINAL"/>
    <property type="match status" value="1"/>
</dbReference>
<dbReference type="InterPro" id="IPR008906">
    <property type="entry name" value="HATC_C_dom"/>
</dbReference>
<comment type="caution">
    <text evidence="2">The sequence shown here is derived from an EMBL/GenBank/DDBJ whole genome shotgun (WGS) entry which is preliminary data.</text>
</comment>
<evidence type="ECO:0000313" key="3">
    <source>
        <dbReference type="Proteomes" id="UP000663879"/>
    </source>
</evidence>
<gene>
    <name evidence="2" type="ORF">OXX778_LOCUS19303</name>
</gene>
<dbReference type="GO" id="GO:0046983">
    <property type="term" value="F:protein dimerization activity"/>
    <property type="evidence" value="ECO:0007669"/>
    <property type="project" value="InterPro"/>
</dbReference>
<feature type="domain" description="HAT C-terminal dimerisation" evidence="1">
    <location>
        <begin position="53"/>
        <end position="121"/>
    </location>
</feature>
<keyword evidence="3" id="KW-1185">Reference proteome</keyword>
<dbReference type="OrthoDB" id="10023994at2759"/>
<dbReference type="AlphaFoldDB" id="A0A814L811"/>
<evidence type="ECO:0000259" key="1">
    <source>
        <dbReference type="Pfam" id="PF05699"/>
    </source>
</evidence>
<evidence type="ECO:0000313" key="2">
    <source>
        <dbReference type="EMBL" id="CAF1061480.1"/>
    </source>
</evidence>
<dbReference type="SUPFAM" id="SSF53098">
    <property type="entry name" value="Ribonuclease H-like"/>
    <property type="match status" value="1"/>
</dbReference>
<name>A0A814L811_9BILA</name>
<protein>
    <recommendedName>
        <fullName evidence="1">HAT C-terminal dimerisation domain-containing protein</fullName>
    </recommendedName>
</protein>
<dbReference type="Proteomes" id="UP000663879">
    <property type="component" value="Unassembled WGS sequence"/>
</dbReference>
<dbReference type="Pfam" id="PF05699">
    <property type="entry name" value="Dimer_Tnp_hAT"/>
    <property type="match status" value="1"/>
</dbReference>
<accession>A0A814L811</accession>
<reference evidence="2" key="1">
    <citation type="submission" date="2021-02" db="EMBL/GenBank/DDBJ databases">
        <authorList>
            <person name="Nowell W R."/>
        </authorList>
    </citation>
    <scope>NUCLEOTIDE SEQUENCE</scope>
    <source>
        <strain evidence="2">Ploen Becks lab</strain>
    </source>
</reference>
<organism evidence="2 3">
    <name type="scientific">Brachionus calyciflorus</name>
    <dbReference type="NCBI Taxonomy" id="104777"/>
    <lineage>
        <taxon>Eukaryota</taxon>
        <taxon>Metazoa</taxon>
        <taxon>Spiralia</taxon>
        <taxon>Gnathifera</taxon>
        <taxon>Rotifera</taxon>
        <taxon>Eurotatoria</taxon>
        <taxon>Monogononta</taxon>
        <taxon>Pseudotrocha</taxon>
        <taxon>Ploima</taxon>
        <taxon>Brachionidae</taxon>
        <taxon>Brachionus</taxon>
    </lineage>
</organism>
<proteinExistence type="predicted"/>
<feature type="non-terminal residue" evidence="2">
    <location>
        <position position="122"/>
    </location>
</feature>
<dbReference type="PANTHER" id="PTHR47611:SF3">
    <property type="entry name" value="HAT C-TERMINAL DIMERISATION DOMAIN-CONTAINING PROTEIN"/>
    <property type="match status" value="1"/>
</dbReference>
<dbReference type="EMBL" id="CAJNOC010005770">
    <property type="protein sequence ID" value="CAF1061480.1"/>
    <property type="molecule type" value="Genomic_DNA"/>
</dbReference>
<sequence length="122" mass="14063">MIKQKINFFLERITTNNPDLREESSSDSFVSKETSLIQSILIQNDMLVCNQTELEKYFSIPLISQNVDPIEWWSSNIKDFPKLSKIAMDYLPAVPTSVLSERYFSTAGITVTKLRNRLSPEK</sequence>